<dbReference type="PROSITE" id="PS51192">
    <property type="entry name" value="HELICASE_ATP_BIND_1"/>
    <property type="match status" value="1"/>
</dbReference>
<dbReference type="EMBL" id="JAULSW010000001">
    <property type="protein sequence ID" value="KAK3394700.1"/>
    <property type="molecule type" value="Genomic_DNA"/>
</dbReference>
<dbReference type="SMART" id="SM00490">
    <property type="entry name" value="HELICc"/>
    <property type="match status" value="1"/>
</dbReference>
<dbReference type="PROSITE" id="PS51194">
    <property type="entry name" value="HELICASE_CTER"/>
    <property type="match status" value="1"/>
</dbReference>
<keyword evidence="4" id="KW-0067">ATP-binding</keyword>
<accession>A0AAE0P7G3</accession>
<evidence type="ECO:0000256" key="1">
    <source>
        <dbReference type="ARBA" id="ARBA00022741"/>
    </source>
</evidence>
<dbReference type="SUPFAM" id="SSF158702">
    <property type="entry name" value="Sec63 N-terminal domain-like"/>
    <property type="match status" value="1"/>
</dbReference>
<feature type="compositionally biased region" description="Low complexity" evidence="6">
    <location>
        <begin position="24"/>
        <end position="37"/>
    </location>
</feature>
<feature type="domain" description="Helicase C-terminal" evidence="8">
    <location>
        <begin position="410"/>
        <end position="621"/>
    </location>
</feature>
<evidence type="ECO:0000256" key="4">
    <source>
        <dbReference type="ARBA" id="ARBA00022840"/>
    </source>
</evidence>
<evidence type="ECO:0000256" key="6">
    <source>
        <dbReference type="SAM" id="MobiDB-lite"/>
    </source>
</evidence>
<dbReference type="InterPro" id="IPR050474">
    <property type="entry name" value="Hel308_SKI2-like"/>
</dbReference>
<keyword evidence="3" id="KW-0347">Helicase</keyword>
<dbReference type="AlphaFoldDB" id="A0AAE0P7G3"/>
<evidence type="ECO:0000256" key="5">
    <source>
        <dbReference type="ARBA" id="ARBA00048988"/>
    </source>
</evidence>
<dbReference type="InterPro" id="IPR027417">
    <property type="entry name" value="P-loop_NTPase"/>
</dbReference>
<name>A0AAE0P7G3_9PEZI</name>
<dbReference type="GO" id="GO:0005524">
    <property type="term" value="F:ATP binding"/>
    <property type="evidence" value="ECO:0007669"/>
    <property type="project" value="UniProtKB-KW"/>
</dbReference>
<dbReference type="Gene3D" id="1.10.10.10">
    <property type="entry name" value="Winged helix-like DNA-binding domain superfamily/Winged helix DNA-binding domain"/>
    <property type="match status" value="1"/>
</dbReference>
<dbReference type="Gene3D" id="3.40.50.300">
    <property type="entry name" value="P-loop containing nucleotide triphosphate hydrolases"/>
    <property type="match status" value="2"/>
</dbReference>
<evidence type="ECO:0000313" key="9">
    <source>
        <dbReference type="EMBL" id="KAK3394700.1"/>
    </source>
</evidence>
<dbReference type="PANTHER" id="PTHR47961:SF6">
    <property type="entry name" value="DNA-DIRECTED DNA POLYMERASE"/>
    <property type="match status" value="1"/>
</dbReference>
<dbReference type="GO" id="GO:0016787">
    <property type="term" value="F:hydrolase activity"/>
    <property type="evidence" value="ECO:0007669"/>
    <property type="project" value="UniProtKB-KW"/>
</dbReference>
<dbReference type="SUPFAM" id="SSF46785">
    <property type="entry name" value="Winged helix' DNA-binding domain"/>
    <property type="match status" value="1"/>
</dbReference>
<dbReference type="InterPro" id="IPR036388">
    <property type="entry name" value="WH-like_DNA-bd_sf"/>
</dbReference>
<reference evidence="9" key="2">
    <citation type="submission" date="2023-06" db="EMBL/GenBank/DDBJ databases">
        <authorList>
            <consortium name="Lawrence Berkeley National Laboratory"/>
            <person name="Haridas S."/>
            <person name="Hensen N."/>
            <person name="Bonometti L."/>
            <person name="Westerberg I."/>
            <person name="Brannstrom I.O."/>
            <person name="Guillou S."/>
            <person name="Cros-Aarteil S."/>
            <person name="Calhoun S."/>
            <person name="Kuo A."/>
            <person name="Mondo S."/>
            <person name="Pangilinan J."/>
            <person name="Riley R."/>
            <person name="LaButti K."/>
            <person name="Andreopoulos B."/>
            <person name="Lipzen A."/>
            <person name="Chen C."/>
            <person name="Yanf M."/>
            <person name="Daum C."/>
            <person name="Ng V."/>
            <person name="Clum A."/>
            <person name="Steindorff A."/>
            <person name="Ohm R."/>
            <person name="Martin F."/>
            <person name="Silar P."/>
            <person name="Natvig D."/>
            <person name="Lalanne C."/>
            <person name="Gautier V."/>
            <person name="Ament-velasquez S.L."/>
            <person name="Kruys A."/>
            <person name="Hutchinson M.I."/>
            <person name="Powell A.J."/>
            <person name="Barry K."/>
            <person name="Miller A.N."/>
            <person name="Grigoriev I.V."/>
            <person name="Debuchy R."/>
            <person name="Gladieux P."/>
            <person name="Thoren M.H."/>
            <person name="Johannesson H."/>
        </authorList>
    </citation>
    <scope>NUCLEOTIDE SEQUENCE</scope>
    <source>
        <strain evidence="9">CBS 232.78</strain>
    </source>
</reference>
<feature type="domain" description="Helicase ATP-binding" evidence="7">
    <location>
        <begin position="154"/>
        <end position="347"/>
    </location>
</feature>
<evidence type="ECO:0000256" key="2">
    <source>
        <dbReference type="ARBA" id="ARBA00022801"/>
    </source>
</evidence>
<keyword evidence="10" id="KW-1185">Reference proteome</keyword>
<evidence type="ECO:0000313" key="10">
    <source>
        <dbReference type="Proteomes" id="UP001285441"/>
    </source>
</evidence>
<dbReference type="Pfam" id="PF20470">
    <property type="entry name" value="HTH_61"/>
    <property type="match status" value="1"/>
</dbReference>
<comment type="catalytic activity">
    <reaction evidence="5">
        <text>ATP + H2O = ADP + phosphate + H(+)</text>
        <dbReference type="Rhea" id="RHEA:13065"/>
        <dbReference type="ChEBI" id="CHEBI:15377"/>
        <dbReference type="ChEBI" id="CHEBI:15378"/>
        <dbReference type="ChEBI" id="CHEBI:30616"/>
        <dbReference type="ChEBI" id="CHEBI:43474"/>
        <dbReference type="ChEBI" id="CHEBI:456216"/>
        <dbReference type="EC" id="5.6.2.4"/>
    </reaction>
</comment>
<dbReference type="InterPro" id="IPR048960">
    <property type="entry name" value="POLQ-like_helical"/>
</dbReference>
<comment type="caution">
    <text evidence="9">The sequence shown here is derived from an EMBL/GenBank/DDBJ whole genome shotgun (WGS) entry which is preliminary data.</text>
</comment>
<dbReference type="InterPro" id="IPR014001">
    <property type="entry name" value="Helicase_ATP-bd"/>
</dbReference>
<sequence length="934" mass="103118">MAHNPRLGIWHKTTLQAAKEQDHQQNQQNQQNQNQQQKTYQTTSVAGQKRQLNESSFPPRPLVKRPTPSHQSRELPRLAASRISYAGTSAAASADEISEYSQRRLLAATPSSTIDPLLSLSHPVYGLSDQLVANFSALGIKTIYPWQKQCLLGPGLLRGEKNLVYSAPTGGGKSLVADVLMLKRVLADRDAKALLVLPYVALVQEKVRWLRNIVAGISRKEPGERRPDAPKLWASRADEDTVRVVGFFGGSKIRATWADFDIAVCTIEKANSLVNAAIDDCSVSNLKSVVLDECHMVDDGYRGYLLELLATKLLCLDQEVQIVGMSATLTNISLLKDWLHGHSYETHYRPIPIEEHLVYDGKIYPAGTTASLVKVAATAQRGGGRTTLSSTQVQPLKEISPSAHKEFRDPVVNAVVALANETVRAGYGVLVFSSSRAGCETDALLISQVLPSFSEAEPDVQERRSDLLGDLRSSSTGLDAKLEQTIPVGAGLTTEERELIAGAYDAGVLKVCVATCSLAAGINLPARRVILHNARMGRDLVGPAMLRQMRGRAGRKGKDEVGETYLCCRQADLEAVVDLMHADLPQISSCLISDERRIRRALLEIIAIRLATSREALDDYVGRTMLSFSAEAGSIQENVEESLDELQKMDFITVDQFSNFEATRLGSAIVSSSLDPEDGIFIHSELKKALKAFVLDGEMHVLYNFTPVQDLEGVTVNWRVFWNEMQQLDESGMRVMNFLGLKPFIVDKMLHGGTLKETTAEGKETAWRYHRFYLALQLRDVCNEIPIHRVAQKYDMPRGSVQTLAQTCQGFAAGMIKFCEAMGWGAMAAALDHFSDRLKAGAKADLLALAKITFVKSRTARIFWDNGLKTVAAVANADPSELLPVLMQAQPNKARLEAKDEQKYRDKLLAKARIIADSANRLWQIEMRQEIEEE</sequence>
<dbReference type="Proteomes" id="UP001285441">
    <property type="component" value="Unassembled WGS sequence"/>
</dbReference>
<evidence type="ECO:0000256" key="3">
    <source>
        <dbReference type="ARBA" id="ARBA00022806"/>
    </source>
</evidence>
<dbReference type="FunFam" id="1.10.3380.20:FF:000005">
    <property type="entry name" value="DNA-directed DNA polymerase theta, putative"/>
    <property type="match status" value="1"/>
</dbReference>
<organism evidence="9 10">
    <name type="scientific">Podospora didyma</name>
    <dbReference type="NCBI Taxonomy" id="330526"/>
    <lineage>
        <taxon>Eukaryota</taxon>
        <taxon>Fungi</taxon>
        <taxon>Dikarya</taxon>
        <taxon>Ascomycota</taxon>
        <taxon>Pezizomycotina</taxon>
        <taxon>Sordariomycetes</taxon>
        <taxon>Sordariomycetidae</taxon>
        <taxon>Sordariales</taxon>
        <taxon>Podosporaceae</taxon>
        <taxon>Podospora</taxon>
    </lineage>
</organism>
<dbReference type="PANTHER" id="PTHR47961">
    <property type="entry name" value="DNA POLYMERASE THETA, PUTATIVE (AFU_ORTHOLOGUE AFUA_1G05260)-RELATED"/>
    <property type="match status" value="1"/>
</dbReference>
<dbReference type="InterPro" id="IPR011545">
    <property type="entry name" value="DEAD/DEAH_box_helicase_dom"/>
</dbReference>
<dbReference type="InterPro" id="IPR001650">
    <property type="entry name" value="Helicase_C-like"/>
</dbReference>
<protein>
    <submittedName>
        <fullName evidence="9">P-loop containing nucleoside triphosphate hydrolase protein</fullName>
    </submittedName>
</protein>
<gene>
    <name evidence="9" type="ORF">B0H63DRAFT_491926</name>
</gene>
<keyword evidence="2 9" id="KW-0378">Hydrolase</keyword>
<feature type="region of interest" description="Disordered" evidence="6">
    <location>
        <begin position="17"/>
        <end position="76"/>
    </location>
</feature>
<reference evidence="9" key="1">
    <citation type="journal article" date="2023" name="Mol. Phylogenet. Evol.">
        <title>Genome-scale phylogeny and comparative genomics of the fungal order Sordariales.</title>
        <authorList>
            <person name="Hensen N."/>
            <person name="Bonometti L."/>
            <person name="Westerberg I."/>
            <person name="Brannstrom I.O."/>
            <person name="Guillou S."/>
            <person name="Cros-Aarteil S."/>
            <person name="Calhoun S."/>
            <person name="Haridas S."/>
            <person name="Kuo A."/>
            <person name="Mondo S."/>
            <person name="Pangilinan J."/>
            <person name="Riley R."/>
            <person name="LaButti K."/>
            <person name="Andreopoulos B."/>
            <person name="Lipzen A."/>
            <person name="Chen C."/>
            <person name="Yan M."/>
            <person name="Daum C."/>
            <person name="Ng V."/>
            <person name="Clum A."/>
            <person name="Steindorff A."/>
            <person name="Ohm R.A."/>
            <person name="Martin F."/>
            <person name="Silar P."/>
            <person name="Natvig D.O."/>
            <person name="Lalanne C."/>
            <person name="Gautier V."/>
            <person name="Ament-Velasquez S.L."/>
            <person name="Kruys A."/>
            <person name="Hutchinson M.I."/>
            <person name="Powell A.J."/>
            <person name="Barry K."/>
            <person name="Miller A.N."/>
            <person name="Grigoriev I.V."/>
            <person name="Debuchy R."/>
            <person name="Gladieux P."/>
            <person name="Hiltunen Thoren M."/>
            <person name="Johannesson H."/>
        </authorList>
    </citation>
    <scope>NUCLEOTIDE SEQUENCE</scope>
    <source>
        <strain evidence="9">CBS 232.78</strain>
    </source>
</reference>
<dbReference type="GO" id="GO:0003676">
    <property type="term" value="F:nucleic acid binding"/>
    <property type="evidence" value="ECO:0007669"/>
    <property type="project" value="InterPro"/>
</dbReference>
<dbReference type="Pfam" id="PF21099">
    <property type="entry name" value="POLQ_helical"/>
    <property type="match status" value="1"/>
</dbReference>
<evidence type="ECO:0000259" key="7">
    <source>
        <dbReference type="PROSITE" id="PS51192"/>
    </source>
</evidence>
<dbReference type="InterPro" id="IPR036390">
    <property type="entry name" value="WH_DNA-bd_sf"/>
</dbReference>
<dbReference type="Gene3D" id="1.10.3380.20">
    <property type="match status" value="1"/>
</dbReference>
<dbReference type="SMART" id="SM00487">
    <property type="entry name" value="DEXDc"/>
    <property type="match status" value="1"/>
</dbReference>
<evidence type="ECO:0000259" key="8">
    <source>
        <dbReference type="PROSITE" id="PS51194"/>
    </source>
</evidence>
<dbReference type="SUPFAM" id="SSF52540">
    <property type="entry name" value="P-loop containing nucleoside triphosphate hydrolases"/>
    <property type="match status" value="1"/>
</dbReference>
<dbReference type="InterPro" id="IPR057220">
    <property type="entry name" value="DUF7898"/>
</dbReference>
<dbReference type="Pfam" id="PF00271">
    <property type="entry name" value="Helicase_C"/>
    <property type="match status" value="1"/>
</dbReference>
<dbReference type="Pfam" id="PF00270">
    <property type="entry name" value="DEAD"/>
    <property type="match status" value="1"/>
</dbReference>
<proteinExistence type="predicted"/>
<dbReference type="GO" id="GO:0043138">
    <property type="term" value="F:3'-5' DNA helicase activity"/>
    <property type="evidence" value="ECO:0007669"/>
    <property type="project" value="UniProtKB-EC"/>
</dbReference>
<dbReference type="Pfam" id="PF25453">
    <property type="entry name" value="DUF7898"/>
    <property type="match status" value="1"/>
</dbReference>
<dbReference type="InterPro" id="IPR046931">
    <property type="entry name" value="HTH_61"/>
</dbReference>
<keyword evidence="1" id="KW-0547">Nucleotide-binding</keyword>